<dbReference type="PANTHER" id="PTHR33021">
    <property type="entry name" value="BLUE COPPER PROTEIN"/>
    <property type="match status" value="1"/>
</dbReference>
<dbReference type="PROSITE" id="PS51485">
    <property type="entry name" value="PHYTOCYANIN"/>
    <property type="match status" value="1"/>
</dbReference>
<feature type="compositionally biased region" description="Pro residues" evidence="1">
    <location>
        <begin position="126"/>
        <end position="164"/>
    </location>
</feature>
<gene>
    <name evidence="4" type="ORF">CITCOLO1_LOCUS7394</name>
</gene>
<dbReference type="SUPFAM" id="SSF49503">
    <property type="entry name" value="Cupredoxins"/>
    <property type="match status" value="1"/>
</dbReference>
<dbReference type="InterPro" id="IPR008972">
    <property type="entry name" value="Cupredoxin"/>
</dbReference>
<feature type="compositionally biased region" description="Pro residues" evidence="1">
    <location>
        <begin position="219"/>
        <end position="228"/>
    </location>
</feature>
<reference evidence="4 5" key="1">
    <citation type="submission" date="2024-03" db="EMBL/GenBank/DDBJ databases">
        <authorList>
            <person name="Gkanogiannis A."/>
            <person name="Becerra Lopez-Lavalle L."/>
        </authorList>
    </citation>
    <scope>NUCLEOTIDE SEQUENCE [LARGE SCALE GENOMIC DNA]</scope>
</reference>
<dbReference type="Pfam" id="PF02298">
    <property type="entry name" value="Cu_bind_like"/>
    <property type="match status" value="1"/>
</dbReference>
<evidence type="ECO:0000256" key="1">
    <source>
        <dbReference type="SAM" id="MobiDB-lite"/>
    </source>
</evidence>
<evidence type="ECO:0000313" key="5">
    <source>
        <dbReference type="Proteomes" id="UP001642487"/>
    </source>
</evidence>
<dbReference type="InterPro" id="IPR003245">
    <property type="entry name" value="Phytocyanin_dom"/>
</dbReference>
<feature type="region of interest" description="Disordered" evidence="1">
    <location>
        <begin position="124"/>
        <end position="228"/>
    </location>
</feature>
<dbReference type="EMBL" id="OZ021736">
    <property type="protein sequence ID" value="CAK9315595.1"/>
    <property type="molecule type" value="Genomic_DNA"/>
</dbReference>
<evidence type="ECO:0000313" key="4">
    <source>
        <dbReference type="EMBL" id="CAK9315595.1"/>
    </source>
</evidence>
<feature type="compositionally biased region" description="Pro residues" evidence="1">
    <location>
        <begin position="173"/>
        <end position="210"/>
    </location>
</feature>
<feature type="domain" description="Phytocyanin" evidence="3">
    <location>
        <begin position="26"/>
        <end position="124"/>
    </location>
</feature>
<dbReference type="Gene3D" id="2.60.40.420">
    <property type="entry name" value="Cupredoxins - blue copper proteins"/>
    <property type="match status" value="1"/>
</dbReference>
<sequence>MMAASRTLIMALAIAATMVVELAMATNYTVGDSGGWEIGPDYQTWASSKNFSIGDVLIFVYSANHDVLEVNEPDFSSCSASNPIEKHTDGNTAITLLTSGKRFFICGVPGHCLAGMKVEIDTLATPSPPPSSMAMPPSPPPEVTPSSPPPTSSPAVPTSPPASPPKAATKPPAKSPLAPPPDSNASPPAPPTEPTPPPSAPESPIPPFPFDQPLIPSAAPKPPPPPPSSAYKCSFRLYLSVGFTFVVIMLLFI</sequence>
<feature type="chain" id="PRO_5045706165" description="Phytocyanin domain-containing protein" evidence="2">
    <location>
        <begin position="26"/>
        <end position="253"/>
    </location>
</feature>
<dbReference type="PRINTS" id="PR01217">
    <property type="entry name" value="PRICHEXTENSN"/>
</dbReference>
<evidence type="ECO:0000259" key="3">
    <source>
        <dbReference type="PROSITE" id="PS51485"/>
    </source>
</evidence>
<protein>
    <recommendedName>
        <fullName evidence="3">Phytocyanin domain-containing protein</fullName>
    </recommendedName>
</protein>
<dbReference type="Proteomes" id="UP001642487">
    <property type="component" value="Chromosome 2"/>
</dbReference>
<accession>A0ABP0Y7A5</accession>
<dbReference type="InterPro" id="IPR039391">
    <property type="entry name" value="Phytocyanin-like"/>
</dbReference>
<feature type="signal peptide" evidence="2">
    <location>
        <begin position="1"/>
        <end position="25"/>
    </location>
</feature>
<name>A0ABP0Y7A5_9ROSI</name>
<organism evidence="4 5">
    <name type="scientific">Citrullus colocynthis</name>
    <name type="common">colocynth</name>
    <dbReference type="NCBI Taxonomy" id="252529"/>
    <lineage>
        <taxon>Eukaryota</taxon>
        <taxon>Viridiplantae</taxon>
        <taxon>Streptophyta</taxon>
        <taxon>Embryophyta</taxon>
        <taxon>Tracheophyta</taxon>
        <taxon>Spermatophyta</taxon>
        <taxon>Magnoliopsida</taxon>
        <taxon>eudicotyledons</taxon>
        <taxon>Gunneridae</taxon>
        <taxon>Pentapetalae</taxon>
        <taxon>rosids</taxon>
        <taxon>fabids</taxon>
        <taxon>Cucurbitales</taxon>
        <taxon>Cucurbitaceae</taxon>
        <taxon>Benincaseae</taxon>
        <taxon>Citrullus</taxon>
    </lineage>
</organism>
<keyword evidence="5" id="KW-1185">Reference proteome</keyword>
<evidence type="ECO:0000256" key="2">
    <source>
        <dbReference type="SAM" id="SignalP"/>
    </source>
</evidence>
<dbReference type="PANTHER" id="PTHR33021:SF492">
    <property type="entry name" value="UCLACYANIN 1"/>
    <property type="match status" value="1"/>
</dbReference>
<keyword evidence="2" id="KW-0732">Signal</keyword>
<dbReference type="CDD" id="cd04216">
    <property type="entry name" value="Phytocyanin"/>
    <property type="match status" value="1"/>
</dbReference>
<proteinExistence type="predicted"/>